<keyword evidence="6" id="KW-0614">Plasmid</keyword>
<feature type="domain" description="HTH iclR-type" evidence="4">
    <location>
        <begin position="16"/>
        <end position="75"/>
    </location>
</feature>
<geneLocation type="plasmid" evidence="6">
    <name>unnamed2</name>
</geneLocation>
<keyword evidence="3" id="KW-0804">Transcription</keyword>
<protein>
    <submittedName>
        <fullName evidence="6">IclR family transcriptional regulator</fullName>
    </submittedName>
</protein>
<gene>
    <name evidence="6" type="ORF">DV707_17030</name>
</gene>
<evidence type="ECO:0000259" key="5">
    <source>
        <dbReference type="PROSITE" id="PS51078"/>
    </source>
</evidence>
<dbReference type="SUPFAM" id="SSF55781">
    <property type="entry name" value="GAF domain-like"/>
    <property type="match status" value="1"/>
</dbReference>
<dbReference type="InterPro" id="IPR005471">
    <property type="entry name" value="Tscrpt_reg_IclR_N"/>
</dbReference>
<organism evidence="6 7">
    <name type="scientific">Halobellus limi</name>
    <dbReference type="NCBI Taxonomy" id="699433"/>
    <lineage>
        <taxon>Archaea</taxon>
        <taxon>Methanobacteriati</taxon>
        <taxon>Methanobacteriota</taxon>
        <taxon>Stenosarchaea group</taxon>
        <taxon>Halobacteria</taxon>
        <taxon>Halobacteriales</taxon>
        <taxon>Haloferacaceae</taxon>
        <taxon>Halobellus</taxon>
    </lineage>
</organism>
<name>A0A4D6H833_9EURY</name>
<keyword evidence="1" id="KW-0805">Transcription regulation</keyword>
<dbReference type="Pfam" id="PF09339">
    <property type="entry name" value="HTH_IclR"/>
    <property type="match status" value="1"/>
</dbReference>
<dbReference type="PROSITE" id="PS51077">
    <property type="entry name" value="HTH_ICLR"/>
    <property type="match status" value="1"/>
</dbReference>
<dbReference type="InterPro" id="IPR029016">
    <property type="entry name" value="GAF-like_dom_sf"/>
</dbReference>
<dbReference type="GO" id="GO:0045892">
    <property type="term" value="P:negative regulation of DNA-templated transcription"/>
    <property type="evidence" value="ECO:0007669"/>
    <property type="project" value="TreeGrafter"/>
</dbReference>
<evidence type="ECO:0000259" key="4">
    <source>
        <dbReference type="PROSITE" id="PS51077"/>
    </source>
</evidence>
<dbReference type="InterPro" id="IPR036390">
    <property type="entry name" value="WH_DNA-bd_sf"/>
</dbReference>
<evidence type="ECO:0000256" key="1">
    <source>
        <dbReference type="ARBA" id="ARBA00023015"/>
    </source>
</evidence>
<dbReference type="EMBL" id="CP031313">
    <property type="protein sequence ID" value="QCC49436.1"/>
    <property type="molecule type" value="Genomic_DNA"/>
</dbReference>
<dbReference type="PROSITE" id="PS51078">
    <property type="entry name" value="ICLR_ED"/>
    <property type="match status" value="1"/>
</dbReference>
<dbReference type="Gene3D" id="3.30.450.40">
    <property type="match status" value="1"/>
</dbReference>
<dbReference type="InterPro" id="IPR050707">
    <property type="entry name" value="HTH_MetabolicPath_Reg"/>
</dbReference>
<evidence type="ECO:0000256" key="3">
    <source>
        <dbReference type="ARBA" id="ARBA00023163"/>
    </source>
</evidence>
<dbReference type="Pfam" id="PF01614">
    <property type="entry name" value="IclR_C"/>
    <property type="match status" value="1"/>
</dbReference>
<dbReference type="AlphaFoldDB" id="A0A4D6H833"/>
<dbReference type="SUPFAM" id="SSF46785">
    <property type="entry name" value="Winged helix' DNA-binding domain"/>
    <property type="match status" value="1"/>
</dbReference>
<reference evidence="6 7" key="1">
    <citation type="journal article" date="2019" name="Nat. Commun.">
        <title>A new type of DNA phosphorothioation-based antiviral system in archaea.</title>
        <authorList>
            <person name="Xiong L."/>
            <person name="Liu S."/>
            <person name="Chen S."/>
            <person name="Xiao Y."/>
            <person name="Zhu B."/>
            <person name="Gao Y."/>
            <person name="Zhang Y."/>
            <person name="Chen B."/>
            <person name="Luo J."/>
            <person name="Deng Z."/>
            <person name="Chen X."/>
            <person name="Wang L."/>
            <person name="Chen S."/>
        </authorList>
    </citation>
    <scope>NUCLEOTIDE SEQUENCE [LARGE SCALE GENOMIC DNA]</scope>
    <source>
        <strain evidence="6 7">CGMCC 1.10331</strain>
        <plasmid evidence="6 7">unnamed2</plasmid>
    </source>
</reference>
<dbReference type="GO" id="GO:0003677">
    <property type="term" value="F:DNA binding"/>
    <property type="evidence" value="ECO:0007669"/>
    <property type="project" value="UniProtKB-KW"/>
</dbReference>
<dbReference type="Proteomes" id="UP000296733">
    <property type="component" value="Plasmid unnamed2"/>
</dbReference>
<dbReference type="PANTHER" id="PTHR30136">
    <property type="entry name" value="HELIX-TURN-HELIX TRANSCRIPTIONAL REGULATOR, ICLR FAMILY"/>
    <property type="match status" value="1"/>
</dbReference>
<dbReference type="GO" id="GO:0003700">
    <property type="term" value="F:DNA-binding transcription factor activity"/>
    <property type="evidence" value="ECO:0007669"/>
    <property type="project" value="TreeGrafter"/>
</dbReference>
<evidence type="ECO:0000313" key="7">
    <source>
        <dbReference type="Proteomes" id="UP000296733"/>
    </source>
</evidence>
<dbReference type="SMART" id="SM00346">
    <property type="entry name" value="HTH_ICLR"/>
    <property type="match status" value="1"/>
</dbReference>
<sequence length="264" mass="29453">MRRTEFRGMAQHDNTLKSVDKVFKMVEHLKTNGGKTVTELSQELDMPKSTVQVYLNTLAKNKFVVQNGAKYQIGLQFLQYGMYALWNEPVFPNVKSKVEELADTTGELAACFVEELGEAVYVYGTEGNRAIRTDLTMGDRSGLHCTASGKAIFAHLSQERIEEIISQRSLERKTPQTITDPDELREELKQIRERGHAYSKEESVEGMRSVAAPILLDGEVVCSISLAGPANRFVGERFTSEIPDIVKGAANEIELKLTYSESGL</sequence>
<dbReference type="KEGG" id="hlm:DV707_17030"/>
<feature type="domain" description="IclR-ED" evidence="5">
    <location>
        <begin position="76"/>
        <end position="259"/>
    </location>
</feature>
<dbReference type="Gene3D" id="1.10.10.10">
    <property type="entry name" value="Winged helix-like DNA-binding domain superfamily/Winged helix DNA-binding domain"/>
    <property type="match status" value="1"/>
</dbReference>
<dbReference type="PANTHER" id="PTHR30136:SF35">
    <property type="entry name" value="HTH-TYPE TRANSCRIPTIONAL REGULATOR RV1719"/>
    <property type="match status" value="1"/>
</dbReference>
<proteinExistence type="predicted"/>
<dbReference type="InterPro" id="IPR014757">
    <property type="entry name" value="Tscrpt_reg_IclR_C"/>
</dbReference>
<accession>A0A4D6H833</accession>
<evidence type="ECO:0000313" key="6">
    <source>
        <dbReference type="EMBL" id="QCC49436.1"/>
    </source>
</evidence>
<keyword evidence="2" id="KW-0238">DNA-binding</keyword>
<dbReference type="InterPro" id="IPR036388">
    <property type="entry name" value="WH-like_DNA-bd_sf"/>
</dbReference>
<evidence type="ECO:0000256" key="2">
    <source>
        <dbReference type="ARBA" id="ARBA00023125"/>
    </source>
</evidence>